<protein>
    <recommendedName>
        <fullName evidence="4">Cytochrome b</fullName>
    </recommendedName>
</protein>
<keyword evidence="3" id="KW-1185">Reference proteome</keyword>
<name>A0AAV4REL5_9ARAC</name>
<keyword evidence="1" id="KW-1133">Transmembrane helix</keyword>
<evidence type="ECO:0008006" key="4">
    <source>
        <dbReference type="Google" id="ProtNLM"/>
    </source>
</evidence>
<feature type="transmembrane region" description="Helical" evidence="1">
    <location>
        <begin position="20"/>
        <end position="41"/>
    </location>
</feature>
<gene>
    <name evidence="2" type="ORF">CDAR_263841</name>
</gene>
<organism evidence="2 3">
    <name type="scientific">Caerostris darwini</name>
    <dbReference type="NCBI Taxonomy" id="1538125"/>
    <lineage>
        <taxon>Eukaryota</taxon>
        <taxon>Metazoa</taxon>
        <taxon>Ecdysozoa</taxon>
        <taxon>Arthropoda</taxon>
        <taxon>Chelicerata</taxon>
        <taxon>Arachnida</taxon>
        <taxon>Araneae</taxon>
        <taxon>Araneomorphae</taxon>
        <taxon>Entelegynae</taxon>
        <taxon>Araneoidea</taxon>
        <taxon>Araneidae</taxon>
        <taxon>Caerostris</taxon>
    </lineage>
</organism>
<feature type="transmembrane region" description="Helical" evidence="1">
    <location>
        <begin position="62"/>
        <end position="82"/>
    </location>
</feature>
<evidence type="ECO:0000256" key="1">
    <source>
        <dbReference type="SAM" id="Phobius"/>
    </source>
</evidence>
<dbReference type="EMBL" id="BPLQ01005923">
    <property type="protein sequence ID" value="GIY18483.1"/>
    <property type="molecule type" value="Genomic_DNA"/>
</dbReference>
<comment type="caution">
    <text evidence="2">The sequence shown here is derived from an EMBL/GenBank/DDBJ whole genome shotgun (WGS) entry which is preliminary data.</text>
</comment>
<keyword evidence="1" id="KW-0472">Membrane</keyword>
<evidence type="ECO:0000313" key="3">
    <source>
        <dbReference type="Proteomes" id="UP001054837"/>
    </source>
</evidence>
<evidence type="ECO:0000313" key="2">
    <source>
        <dbReference type="EMBL" id="GIY18483.1"/>
    </source>
</evidence>
<proteinExistence type="predicted"/>
<sequence>MNLVDPWYNMVHQLWLYTMVQHGTSAMALCYGTTWYINYGYIPWHIRYWLHAMVQHGTSTMAIYHGTTWYINYGYIPGYNMLFNYGYMPCTTWHINYGFIPWYIMVLLLHLLYLHSFSLLIFFYPKA</sequence>
<keyword evidence="1" id="KW-0812">Transmembrane</keyword>
<reference evidence="2 3" key="1">
    <citation type="submission" date="2021-06" db="EMBL/GenBank/DDBJ databases">
        <title>Caerostris darwini draft genome.</title>
        <authorList>
            <person name="Kono N."/>
            <person name="Arakawa K."/>
        </authorList>
    </citation>
    <scope>NUCLEOTIDE SEQUENCE [LARGE SCALE GENOMIC DNA]</scope>
</reference>
<dbReference type="AlphaFoldDB" id="A0AAV4REL5"/>
<dbReference type="Proteomes" id="UP001054837">
    <property type="component" value="Unassembled WGS sequence"/>
</dbReference>
<accession>A0AAV4REL5</accession>
<feature type="transmembrane region" description="Helical" evidence="1">
    <location>
        <begin position="102"/>
        <end position="124"/>
    </location>
</feature>